<dbReference type="InterPro" id="IPR033308">
    <property type="entry name" value="PGAP5/Cdc1/Ted1"/>
</dbReference>
<keyword evidence="3 5" id="KW-1133">Transmembrane helix</keyword>
<keyword evidence="4 5" id="KW-0472">Membrane</keyword>
<dbReference type="InterPro" id="IPR029052">
    <property type="entry name" value="Metallo-depent_PP-like"/>
</dbReference>
<accession>A0A9Q0LYP8</accession>
<feature type="transmembrane region" description="Helical" evidence="5">
    <location>
        <begin position="7"/>
        <end position="31"/>
    </location>
</feature>
<dbReference type="Proteomes" id="UP001149090">
    <property type="component" value="Unassembled WGS sequence"/>
</dbReference>
<dbReference type="GO" id="GO:0005783">
    <property type="term" value="C:endoplasmic reticulum"/>
    <property type="evidence" value="ECO:0007669"/>
    <property type="project" value="TreeGrafter"/>
</dbReference>
<evidence type="ECO:0000259" key="6">
    <source>
        <dbReference type="Pfam" id="PF00149"/>
    </source>
</evidence>
<dbReference type="OrthoDB" id="9984693at2759"/>
<evidence type="ECO:0000256" key="1">
    <source>
        <dbReference type="ARBA" id="ARBA00004141"/>
    </source>
</evidence>
<dbReference type="GO" id="GO:0006506">
    <property type="term" value="P:GPI anchor biosynthetic process"/>
    <property type="evidence" value="ECO:0007669"/>
    <property type="project" value="InterPro"/>
</dbReference>
<feature type="transmembrane region" description="Helical" evidence="5">
    <location>
        <begin position="333"/>
        <end position="358"/>
    </location>
</feature>
<sequence>MKIKFTLFFSSLTSIFFIIFWFKSFTSFYSFQLHSNSSIRIAILADPQMEGDSRILSQGIYGEMNNKMNDLYYKWIANGIHNFIFPNKVVILGDIFSFQRTSNQEFNRRIERFNNIFELIQKNKSIELITMAGNHDIGYGIECVPFIIERFEKNFNKLNIEMNESNHIFAFLNNIPLDGSLNEIEKSKTWDFVLKLSEVTNEKPIILFMHIPLYKPKGSCPGDSTLDQFESIISKNAVVEQNLLSEENSKFILEKIKPKLIFTGHDHYGCIYKHEKNNENNYIFEYTLRSILGDFGGGFVTLEIEENSFSLNQKYNYYVSHFPFPTIMNITIILIWFLISFLVLIFGFCLSIYQFIFIKKEQKEKKE</sequence>
<evidence type="ECO:0000313" key="7">
    <source>
        <dbReference type="EMBL" id="KAJ5079715.1"/>
    </source>
</evidence>
<keyword evidence="8" id="KW-1185">Reference proteome</keyword>
<comment type="subcellular location">
    <subcellularLocation>
        <location evidence="1">Membrane</location>
        <topology evidence="1">Multi-pass membrane protein</topology>
    </subcellularLocation>
</comment>
<dbReference type="OMA" id="WIAIVIL"/>
<evidence type="ECO:0000256" key="2">
    <source>
        <dbReference type="ARBA" id="ARBA00022692"/>
    </source>
</evidence>
<keyword evidence="2 5" id="KW-0812">Transmembrane</keyword>
<dbReference type="GO" id="GO:0016787">
    <property type="term" value="F:hydrolase activity"/>
    <property type="evidence" value="ECO:0007669"/>
    <property type="project" value="InterPro"/>
</dbReference>
<organism evidence="7 8">
    <name type="scientific">Anaeramoeba ignava</name>
    <name type="common">Anaerobic marine amoeba</name>
    <dbReference type="NCBI Taxonomy" id="1746090"/>
    <lineage>
        <taxon>Eukaryota</taxon>
        <taxon>Metamonada</taxon>
        <taxon>Anaeramoebidae</taxon>
        <taxon>Anaeramoeba</taxon>
    </lineage>
</organism>
<dbReference type="PANTHER" id="PTHR13315:SF1">
    <property type="entry name" value="PROTEIN TED1"/>
    <property type="match status" value="1"/>
</dbReference>
<dbReference type="EMBL" id="JAPDFW010000022">
    <property type="protein sequence ID" value="KAJ5079715.1"/>
    <property type="molecule type" value="Genomic_DNA"/>
</dbReference>
<evidence type="ECO:0000256" key="5">
    <source>
        <dbReference type="SAM" id="Phobius"/>
    </source>
</evidence>
<name>A0A9Q0LYP8_ANAIG</name>
<dbReference type="GO" id="GO:0016020">
    <property type="term" value="C:membrane"/>
    <property type="evidence" value="ECO:0007669"/>
    <property type="project" value="UniProtKB-SubCell"/>
</dbReference>
<dbReference type="AlphaFoldDB" id="A0A9Q0LYP8"/>
<gene>
    <name evidence="7" type="ORF">M0811_04025</name>
</gene>
<protein>
    <submittedName>
        <fullName evidence="7">Metallo phosphoesterase related</fullName>
    </submittedName>
</protein>
<feature type="domain" description="Calcineurin-like phosphoesterase" evidence="6">
    <location>
        <begin position="40"/>
        <end position="268"/>
    </location>
</feature>
<evidence type="ECO:0000256" key="3">
    <source>
        <dbReference type="ARBA" id="ARBA00022989"/>
    </source>
</evidence>
<dbReference type="Pfam" id="PF00149">
    <property type="entry name" value="Metallophos"/>
    <property type="match status" value="1"/>
</dbReference>
<evidence type="ECO:0000256" key="4">
    <source>
        <dbReference type="ARBA" id="ARBA00023136"/>
    </source>
</evidence>
<dbReference type="Gene3D" id="3.60.21.10">
    <property type="match status" value="1"/>
</dbReference>
<reference evidence="7" key="1">
    <citation type="submission" date="2022-10" db="EMBL/GenBank/DDBJ databases">
        <title>Novel sulphate-reducing endosymbionts in the free-living metamonad Anaeramoeba.</title>
        <authorList>
            <person name="Jerlstrom-Hultqvist J."/>
            <person name="Cepicka I."/>
            <person name="Gallot-Lavallee L."/>
            <person name="Salas-Leiva D."/>
            <person name="Curtis B.A."/>
            <person name="Zahonova K."/>
            <person name="Pipaliya S."/>
            <person name="Dacks J."/>
            <person name="Roger A.J."/>
        </authorList>
    </citation>
    <scope>NUCLEOTIDE SEQUENCE</scope>
    <source>
        <strain evidence="7">BMAN</strain>
    </source>
</reference>
<dbReference type="InterPro" id="IPR004843">
    <property type="entry name" value="Calcineurin-like_PHP"/>
</dbReference>
<dbReference type="PANTHER" id="PTHR13315">
    <property type="entry name" value="METALLO PHOSPHOESTERASE RELATED"/>
    <property type="match status" value="1"/>
</dbReference>
<proteinExistence type="predicted"/>
<evidence type="ECO:0000313" key="8">
    <source>
        <dbReference type="Proteomes" id="UP001149090"/>
    </source>
</evidence>
<comment type="caution">
    <text evidence="7">The sequence shown here is derived from an EMBL/GenBank/DDBJ whole genome shotgun (WGS) entry which is preliminary data.</text>
</comment>
<dbReference type="SUPFAM" id="SSF56300">
    <property type="entry name" value="Metallo-dependent phosphatases"/>
    <property type="match status" value="1"/>
</dbReference>